<feature type="transmembrane region" description="Helical" evidence="1">
    <location>
        <begin position="12"/>
        <end position="33"/>
    </location>
</feature>
<dbReference type="EMBL" id="UZAU01000839">
    <property type="status" value="NOT_ANNOTATED_CDS"/>
    <property type="molecule type" value="Genomic_DNA"/>
</dbReference>
<evidence type="ECO:0000256" key="1">
    <source>
        <dbReference type="SAM" id="Phobius"/>
    </source>
</evidence>
<sequence>MNLFQNFEDVDLVSLDALLCSLLLLVGSGSVLWQLLLGTWLLLCRSLLGLLRRFLLSWLLLCLRRHSYEL</sequence>
<protein>
    <submittedName>
        <fullName evidence="2">Uncharacterized protein</fullName>
    </submittedName>
</protein>
<keyword evidence="1" id="KW-0812">Transmembrane</keyword>
<keyword evidence="3" id="KW-1185">Reference proteome</keyword>
<keyword evidence="1" id="KW-1133">Transmembrane helix</keyword>
<dbReference type="Proteomes" id="UP000596661">
    <property type="component" value="Unassembled WGS sequence"/>
</dbReference>
<organism evidence="2 3">
    <name type="scientific">Cannabis sativa</name>
    <name type="common">Hemp</name>
    <name type="synonym">Marijuana</name>
    <dbReference type="NCBI Taxonomy" id="3483"/>
    <lineage>
        <taxon>Eukaryota</taxon>
        <taxon>Viridiplantae</taxon>
        <taxon>Streptophyta</taxon>
        <taxon>Embryophyta</taxon>
        <taxon>Tracheophyta</taxon>
        <taxon>Spermatophyta</taxon>
        <taxon>Magnoliopsida</taxon>
        <taxon>eudicotyledons</taxon>
        <taxon>Gunneridae</taxon>
        <taxon>Pentapetalae</taxon>
        <taxon>rosids</taxon>
        <taxon>fabids</taxon>
        <taxon>Rosales</taxon>
        <taxon>Cannabaceae</taxon>
        <taxon>Cannabis</taxon>
    </lineage>
</organism>
<evidence type="ECO:0000313" key="2">
    <source>
        <dbReference type="EnsemblPlants" id="cds.novel_model_7512_5bd9a17a.1.5bd9b13e"/>
    </source>
</evidence>
<name>A0A803RBR8_CANSA</name>
<proteinExistence type="predicted"/>
<evidence type="ECO:0000313" key="3">
    <source>
        <dbReference type="Proteomes" id="UP000596661"/>
    </source>
</evidence>
<reference evidence="2" key="1">
    <citation type="submission" date="2021-03" db="UniProtKB">
        <authorList>
            <consortium name="EnsemblPlants"/>
        </authorList>
    </citation>
    <scope>IDENTIFICATION</scope>
</reference>
<dbReference type="Gramene" id="novel_model_7512_5bd9a17a.1.5bd9b13e">
    <property type="protein sequence ID" value="cds.novel_model_7512_5bd9a17a.1.5bd9b13e"/>
    <property type="gene ID" value="novel_gene_4007_5bd9a17a"/>
</dbReference>
<keyword evidence="1" id="KW-0472">Membrane</keyword>
<dbReference type="AlphaFoldDB" id="A0A803RBR8"/>
<accession>A0A803RBR8</accession>
<dbReference type="EnsemblPlants" id="novel_model_7512_5bd9a17a.1.5bd9b13e">
    <property type="protein sequence ID" value="cds.novel_model_7512_5bd9a17a.1.5bd9b13e"/>
    <property type="gene ID" value="novel_gene_4007_5bd9a17a"/>
</dbReference>